<dbReference type="EMBL" id="JAGTTL010000033">
    <property type="protein sequence ID" value="KAK6295678.1"/>
    <property type="molecule type" value="Genomic_DNA"/>
</dbReference>
<proteinExistence type="predicted"/>
<organism evidence="1 2">
    <name type="scientific">Coregonus suidteri</name>
    <dbReference type="NCBI Taxonomy" id="861788"/>
    <lineage>
        <taxon>Eukaryota</taxon>
        <taxon>Metazoa</taxon>
        <taxon>Chordata</taxon>
        <taxon>Craniata</taxon>
        <taxon>Vertebrata</taxon>
        <taxon>Euteleostomi</taxon>
        <taxon>Actinopterygii</taxon>
        <taxon>Neopterygii</taxon>
        <taxon>Teleostei</taxon>
        <taxon>Protacanthopterygii</taxon>
        <taxon>Salmoniformes</taxon>
        <taxon>Salmonidae</taxon>
        <taxon>Coregoninae</taxon>
        <taxon>Coregonus</taxon>
    </lineage>
</organism>
<accession>A0AAN8KQI1</accession>
<dbReference type="Proteomes" id="UP001356427">
    <property type="component" value="Unassembled WGS sequence"/>
</dbReference>
<comment type="caution">
    <text evidence="1">The sequence shown here is derived from an EMBL/GenBank/DDBJ whole genome shotgun (WGS) entry which is preliminary data.</text>
</comment>
<feature type="non-terminal residue" evidence="1">
    <location>
        <position position="75"/>
    </location>
</feature>
<reference evidence="1 2" key="1">
    <citation type="submission" date="2021-04" db="EMBL/GenBank/DDBJ databases">
        <authorList>
            <person name="De Guttry C."/>
            <person name="Zahm M."/>
            <person name="Klopp C."/>
            <person name="Cabau C."/>
            <person name="Louis A."/>
            <person name="Berthelot C."/>
            <person name="Parey E."/>
            <person name="Roest Crollius H."/>
            <person name="Montfort J."/>
            <person name="Robinson-Rechavi M."/>
            <person name="Bucao C."/>
            <person name="Bouchez O."/>
            <person name="Gislard M."/>
            <person name="Lluch J."/>
            <person name="Milhes M."/>
            <person name="Lampietro C."/>
            <person name="Lopez Roques C."/>
            <person name="Donnadieu C."/>
            <person name="Braasch I."/>
            <person name="Desvignes T."/>
            <person name="Postlethwait J."/>
            <person name="Bobe J."/>
            <person name="Wedekind C."/>
            <person name="Guiguen Y."/>
        </authorList>
    </citation>
    <scope>NUCLEOTIDE SEQUENCE [LARGE SCALE GENOMIC DNA]</scope>
    <source>
        <strain evidence="1">Cs_M1</strain>
        <tissue evidence="1">Blood</tissue>
    </source>
</reference>
<sequence length="75" mass="8791">MSDLFHSFQSMYSHWREMSALSLQQACQGHLYHRFSDTLAVLQLSISLGRDEGTCLCVEFGCNCLENRKFWYYSL</sequence>
<gene>
    <name evidence="1" type="ORF">J4Q44_G00333910</name>
</gene>
<dbReference type="AlphaFoldDB" id="A0AAN8KQI1"/>
<evidence type="ECO:0000313" key="1">
    <source>
        <dbReference type="EMBL" id="KAK6295678.1"/>
    </source>
</evidence>
<keyword evidence="2" id="KW-1185">Reference proteome</keyword>
<name>A0AAN8KQI1_9TELE</name>
<protein>
    <submittedName>
        <fullName evidence="1">Uncharacterized protein</fullName>
    </submittedName>
</protein>
<evidence type="ECO:0000313" key="2">
    <source>
        <dbReference type="Proteomes" id="UP001356427"/>
    </source>
</evidence>